<dbReference type="SUPFAM" id="SSF53041">
    <property type="entry name" value="Resolvase-like"/>
    <property type="match status" value="1"/>
</dbReference>
<dbReference type="OrthoDB" id="9791494at2"/>
<dbReference type="PROSITE" id="PS51736">
    <property type="entry name" value="RECOMBINASES_3"/>
    <property type="match status" value="1"/>
</dbReference>
<dbReference type="InterPro" id="IPR006119">
    <property type="entry name" value="Resolv_N"/>
</dbReference>
<evidence type="ECO:0000313" key="3">
    <source>
        <dbReference type="Proteomes" id="UP000008207"/>
    </source>
</evidence>
<dbReference type="Gene3D" id="3.40.50.1390">
    <property type="entry name" value="Resolvase, N-terminal catalytic domain"/>
    <property type="match status" value="1"/>
</dbReference>
<feature type="domain" description="Resolvase/invertase-type recombinase catalytic" evidence="1">
    <location>
        <begin position="8"/>
        <end position="160"/>
    </location>
</feature>
<geneLocation type="plasmid" evidence="2 3">
    <name>pMNOD04</name>
</geneLocation>
<dbReference type="HOGENOM" id="CLU_010686_0_2_5"/>
<dbReference type="PANTHER" id="PTHR30461:SF23">
    <property type="entry name" value="DNA RECOMBINASE-RELATED"/>
    <property type="match status" value="1"/>
</dbReference>
<keyword evidence="3" id="KW-1185">Reference proteome</keyword>
<dbReference type="CDD" id="cd00338">
    <property type="entry name" value="Ser_Recombinase"/>
    <property type="match status" value="1"/>
</dbReference>
<dbReference type="EMBL" id="CP001353">
    <property type="protein sequence ID" value="ACL63296.1"/>
    <property type="molecule type" value="Genomic_DNA"/>
</dbReference>
<keyword evidence="2" id="KW-0614">Plasmid</keyword>
<dbReference type="KEGG" id="mno:Mnod_7703"/>
<name>B8IY06_METNO</name>
<dbReference type="InterPro" id="IPR036162">
    <property type="entry name" value="Resolvase-like_N_sf"/>
</dbReference>
<dbReference type="InterPro" id="IPR050639">
    <property type="entry name" value="SSR_resolvase"/>
</dbReference>
<proteinExistence type="predicted"/>
<dbReference type="GO" id="GO:0000150">
    <property type="term" value="F:DNA strand exchange activity"/>
    <property type="evidence" value="ECO:0007669"/>
    <property type="project" value="InterPro"/>
</dbReference>
<evidence type="ECO:0000259" key="1">
    <source>
        <dbReference type="PROSITE" id="PS51736"/>
    </source>
</evidence>
<dbReference type="Pfam" id="PF00239">
    <property type="entry name" value="Resolvase"/>
    <property type="match status" value="1"/>
</dbReference>
<gene>
    <name evidence="2" type="ordered locus">Mnod_7703</name>
</gene>
<dbReference type="PANTHER" id="PTHR30461">
    <property type="entry name" value="DNA-INVERTASE FROM LAMBDOID PROPHAGE"/>
    <property type="match status" value="1"/>
</dbReference>
<protein>
    <submittedName>
        <fullName evidence="2">Resolvase domain protein</fullName>
    </submittedName>
</protein>
<evidence type="ECO:0000313" key="2">
    <source>
        <dbReference type="EMBL" id="ACL63296.1"/>
    </source>
</evidence>
<dbReference type="AlphaFoldDB" id="B8IY06"/>
<dbReference type="RefSeq" id="WP_015926853.1">
    <property type="nucleotide sequence ID" value="NC_011895.1"/>
</dbReference>
<reference evidence="3" key="1">
    <citation type="submission" date="2009-01" db="EMBL/GenBank/DDBJ databases">
        <title>Complete sequence of plasmid 4 of Methylobacterium nodulans ORS 2060.</title>
        <authorList>
            <consortium name="US DOE Joint Genome Institute"/>
            <person name="Lucas S."/>
            <person name="Copeland A."/>
            <person name="Lapidus A."/>
            <person name="Glavina del Rio T."/>
            <person name="Dalin E."/>
            <person name="Tice H."/>
            <person name="Bruce D."/>
            <person name="Goodwin L."/>
            <person name="Pitluck S."/>
            <person name="Sims D."/>
            <person name="Brettin T."/>
            <person name="Detter J.C."/>
            <person name="Han C."/>
            <person name="Larimer F."/>
            <person name="Land M."/>
            <person name="Hauser L."/>
            <person name="Kyrpides N."/>
            <person name="Ivanova N."/>
            <person name="Marx C.J."/>
            <person name="Richardson P."/>
        </authorList>
    </citation>
    <scope>NUCLEOTIDE SEQUENCE [LARGE SCALE GENOMIC DNA]</scope>
    <source>
        <strain evidence="3">LMG 21967 / CNCM I-2342 / ORS 2060</strain>
        <plasmid evidence="3">Plasmid pMNOD04</plasmid>
    </source>
</reference>
<dbReference type="Proteomes" id="UP000008207">
    <property type="component" value="Plasmid pMNOD04"/>
</dbReference>
<accession>B8IY06</accession>
<sequence length="226" mass="24883">MASKEKTKAFAYLRTSSSTNVGEDKDSAKRQREAIAEYARHAGLEIVQEFYDASVRGADPIDTRPGFAAMLEAIAGNGCRTIVVETASRFARDLIVAETGYKFLQAQGITLIAADDPDSFSSDTPTAVLIRQILGAVSQFEKAMLVSKLAGARDRKRNATGKKVEGRKNYIETYPEMVKRAKKLSRYDRLSLRKISARLAEEGWLSEVGKPYTAAAVSRMLSYKDA</sequence>
<organism evidence="2 3">
    <name type="scientific">Methylobacterium nodulans (strain LMG 21967 / CNCM I-2342 / ORS 2060)</name>
    <dbReference type="NCBI Taxonomy" id="460265"/>
    <lineage>
        <taxon>Bacteria</taxon>
        <taxon>Pseudomonadati</taxon>
        <taxon>Pseudomonadota</taxon>
        <taxon>Alphaproteobacteria</taxon>
        <taxon>Hyphomicrobiales</taxon>
        <taxon>Methylobacteriaceae</taxon>
        <taxon>Methylobacterium</taxon>
    </lineage>
</organism>
<dbReference type="GO" id="GO:0003677">
    <property type="term" value="F:DNA binding"/>
    <property type="evidence" value="ECO:0007669"/>
    <property type="project" value="InterPro"/>
</dbReference>
<dbReference type="SMART" id="SM00857">
    <property type="entry name" value="Resolvase"/>
    <property type="match status" value="1"/>
</dbReference>